<protein>
    <recommendedName>
        <fullName evidence="3">DUF3885 domain-containing protein</fullName>
    </recommendedName>
</protein>
<accession>A0ABP8MT11</accession>
<proteinExistence type="predicted"/>
<dbReference type="EMBL" id="BAABGA010000035">
    <property type="protein sequence ID" value="GAA4454128.1"/>
    <property type="molecule type" value="Genomic_DNA"/>
</dbReference>
<evidence type="ECO:0008006" key="3">
    <source>
        <dbReference type="Google" id="ProtNLM"/>
    </source>
</evidence>
<evidence type="ECO:0000313" key="2">
    <source>
        <dbReference type="Proteomes" id="UP001500840"/>
    </source>
</evidence>
<comment type="caution">
    <text evidence="1">The sequence shown here is derived from an EMBL/GenBank/DDBJ whole genome shotgun (WGS) entry which is preliminary data.</text>
</comment>
<name>A0ABP8MT11_9BACT</name>
<gene>
    <name evidence="1" type="ORF">GCM10023156_26040</name>
</gene>
<keyword evidence="2" id="KW-1185">Reference proteome</keyword>
<sequence length="265" mass="30404">MDCVNVVATVPGLRFRRPDGLTRPQRDVAGIGKLELVLDGESHSWEVLRQLVPTRMTRISGMLEHHESELSDERFVQELPVLELGVRRRIANAWCEHFAAPSDRPRSLELVLDNLADWMIPYHIQRLPDGFDFNYDCTDAPNGSLLGACSISAKVTLDLSVVEFAVGNMEDIVHYQSELFRQRIIPPDCGFVEDSIADQLIVSPCWHLDDNQKELLFDSIRQTRELVDRCTEQNRQFLNAALSNLERLYWHHRNGSLRPEQYGEP</sequence>
<organism evidence="1 2">
    <name type="scientific">Novipirellula rosea</name>
    <dbReference type="NCBI Taxonomy" id="1031540"/>
    <lineage>
        <taxon>Bacteria</taxon>
        <taxon>Pseudomonadati</taxon>
        <taxon>Planctomycetota</taxon>
        <taxon>Planctomycetia</taxon>
        <taxon>Pirellulales</taxon>
        <taxon>Pirellulaceae</taxon>
        <taxon>Novipirellula</taxon>
    </lineage>
</organism>
<reference evidence="2" key="1">
    <citation type="journal article" date="2019" name="Int. J. Syst. Evol. Microbiol.">
        <title>The Global Catalogue of Microorganisms (GCM) 10K type strain sequencing project: providing services to taxonomists for standard genome sequencing and annotation.</title>
        <authorList>
            <consortium name="The Broad Institute Genomics Platform"/>
            <consortium name="The Broad Institute Genome Sequencing Center for Infectious Disease"/>
            <person name="Wu L."/>
            <person name="Ma J."/>
        </authorList>
    </citation>
    <scope>NUCLEOTIDE SEQUENCE [LARGE SCALE GENOMIC DNA]</scope>
    <source>
        <strain evidence="2">JCM 17759</strain>
    </source>
</reference>
<evidence type="ECO:0000313" key="1">
    <source>
        <dbReference type="EMBL" id="GAA4454128.1"/>
    </source>
</evidence>
<dbReference type="Proteomes" id="UP001500840">
    <property type="component" value="Unassembled WGS sequence"/>
</dbReference>